<dbReference type="AlphaFoldDB" id="A0AAN8S5Y9"/>
<evidence type="ECO:0000256" key="1">
    <source>
        <dbReference type="SAM" id="MobiDB-lite"/>
    </source>
</evidence>
<reference evidence="2 3" key="1">
    <citation type="submission" date="2023-10" db="EMBL/GenBank/DDBJ databases">
        <title>Genomes of two closely related lineages of the louse Polyplax serrata with different host specificities.</title>
        <authorList>
            <person name="Martinu J."/>
            <person name="Tarabai H."/>
            <person name="Stefka J."/>
            <person name="Hypsa V."/>
        </authorList>
    </citation>
    <scope>NUCLEOTIDE SEQUENCE [LARGE SCALE GENOMIC DNA]</scope>
    <source>
        <strain evidence="2">HR10_N</strain>
    </source>
</reference>
<proteinExistence type="predicted"/>
<accession>A0AAN8S5Y9</accession>
<gene>
    <name evidence="2" type="ORF">RUM43_008130</name>
</gene>
<feature type="region of interest" description="Disordered" evidence="1">
    <location>
        <begin position="1"/>
        <end position="24"/>
    </location>
</feature>
<organism evidence="2 3">
    <name type="scientific">Polyplax serrata</name>
    <name type="common">Common mouse louse</name>
    <dbReference type="NCBI Taxonomy" id="468196"/>
    <lineage>
        <taxon>Eukaryota</taxon>
        <taxon>Metazoa</taxon>
        <taxon>Ecdysozoa</taxon>
        <taxon>Arthropoda</taxon>
        <taxon>Hexapoda</taxon>
        <taxon>Insecta</taxon>
        <taxon>Pterygota</taxon>
        <taxon>Neoptera</taxon>
        <taxon>Paraneoptera</taxon>
        <taxon>Psocodea</taxon>
        <taxon>Troctomorpha</taxon>
        <taxon>Phthiraptera</taxon>
        <taxon>Anoplura</taxon>
        <taxon>Polyplacidae</taxon>
        <taxon>Polyplax</taxon>
    </lineage>
</organism>
<name>A0AAN8S5Y9_POLSC</name>
<protein>
    <submittedName>
        <fullName evidence="2">Uncharacterized protein</fullName>
    </submittedName>
</protein>
<evidence type="ECO:0000313" key="2">
    <source>
        <dbReference type="EMBL" id="KAK6639855.1"/>
    </source>
</evidence>
<feature type="region of interest" description="Disordered" evidence="1">
    <location>
        <begin position="48"/>
        <end position="80"/>
    </location>
</feature>
<feature type="compositionally biased region" description="Basic and acidic residues" evidence="1">
    <location>
        <begin position="1"/>
        <end position="21"/>
    </location>
</feature>
<sequence length="80" mass="9063">MEKTDANTRKKWLSEQKKEKTASVGSCTKVQLTWKKKVRITGQNWRIERQTGDPDEDSFPSSMAELSGVHEDGKINVAPD</sequence>
<evidence type="ECO:0000313" key="3">
    <source>
        <dbReference type="Proteomes" id="UP001372834"/>
    </source>
</evidence>
<dbReference type="Proteomes" id="UP001372834">
    <property type="component" value="Unassembled WGS sequence"/>
</dbReference>
<comment type="caution">
    <text evidence="2">The sequence shown here is derived from an EMBL/GenBank/DDBJ whole genome shotgun (WGS) entry which is preliminary data.</text>
</comment>
<dbReference type="EMBL" id="JAWJWE010000003">
    <property type="protein sequence ID" value="KAK6639855.1"/>
    <property type="molecule type" value="Genomic_DNA"/>
</dbReference>